<dbReference type="EMBL" id="HACA01023655">
    <property type="protein sequence ID" value="CDW41016.1"/>
    <property type="molecule type" value="Transcribed_RNA"/>
</dbReference>
<protein>
    <submittedName>
        <fullName evidence="1">Uncharacterized protein</fullName>
    </submittedName>
</protein>
<name>A0A0K2UTI0_LEPSM</name>
<sequence length="10" mass="1134">MSMELQIIGI</sequence>
<organism evidence="1">
    <name type="scientific">Lepeophtheirus salmonis</name>
    <name type="common">Salmon louse</name>
    <name type="synonym">Caligus salmonis</name>
    <dbReference type="NCBI Taxonomy" id="72036"/>
    <lineage>
        <taxon>Eukaryota</taxon>
        <taxon>Metazoa</taxon>
        <taxon>Ecdysozoa</taxon>
        <taxon>Arthropoda</taxon>
        <taxon>Crustacea</taxon>
        <taxon>Multicrustacea</taxon>
        <taxon>Hexanauplia</taxon>
        <taxon>Copepoda</taxon>
        <taxon>Siphonostomatoida</taxon>
        <taxon>Caligidae</taxon>
        <taxon>Lepeophtheirus</taxon>
    </lineage>
</organism>
<accession>A0A0K2UTI0</accession>
<reference evidence="1" key="1">
    <citation type="submission" date="2014-05" db="EMBL/GenBank/DDBJ databases">
        <authorList>
            <person name="Chronopoulou M."/>
        </authorList>
    </citation>
    <scope>NUCLEOTIDE SEQUENCE</scope>
    <source>
        <tissue evidence="1">Whole organism</tissue>
    </source>
</reference>
<proteinExistence type="predicted"/>
<evidence type="ECO:0000313" key="1">
    <source>
        <dbReference type="EMBL" id="CDW41016.1"/>
    </source>
</evidence>